<dbReference type="OMA" id="KFWREST"/>
<proteinExistence type="predicted"/>
<dbReference type="GO" id="GO:0008757">
    <property type="term" value="F:S-adenosylmethionine-dependent methyltransferase activity"/>
    <property type="evidence" value="ECO:0007669"/>
    <property type="project" value="TreeGrafter"/>
</dbReference>
<dbReference type="GO" id="GO:0035657">
    <property type="term" value="C:eRF1 methyltransferase complex"/>
    <property type="evidence" value="ECO:0007669"/>
    <property type="project" value="TreeGrafter"/>
</dbReference>
<gene>
    <name evidence="5" type="ORF">PPERSA_02693</name>
</gene>
<dbReference type="EMBL" id="LDAU01000044">
    <property type="protein sequence ID" value="KRX09821.1"/>
    <property type="molecule type" value="Genomic_DNA"/>
</dbReference>
<evidence type="ECO:0000256" key="2">
    <source>
        <dbReference type="ARBA" id="ARBA00022679"/>
    </source>
</evidence>
<dbReference type="CDD" id="cd02440">
    <property type="entry name" value="AdoMet_MTases"/>
    <property type="match status" value="1"/>
</dbReference>
<sequence length="209" mass="24188">MINLDSDELEYDKVYRPNDDTYFLLDVLFLEAQFLKKNKNISQIEKVVEIGCGTGYVINHFLQFLQKFNIQVKSAVGSDINQDAVQFSQGVTNFMKNQEVLKIQKKSILEGVNKKEKQESMQIFICNPPYVPTESEELVKFKDLIKKKDIFIQKNDEKNAEKISGIDVSYAGGVDGMEVTYQIIDQVQEYMSGDDVFYFFMKFILFITC</sequence>
<dbReference type="FunCoup" id="A0A0V0R5N8">
    <property type="interactions" value="93"/>
</dbReference>
<dbReference type="PANTHER" id="PTHR45875:SF1">
    <property type="entry name" value="METHYLTRANSFERASE N6AMT1"/>
    <property type="match status" value="1"/>
</dbReference>
<dbReference type="AlphaFoldDB" id="A0A0V0R5N8"/>
<dbReference type="InterPro" id="IPR052190">
    <property type="entry name" value="Euk-Arch_PrmC-MTase"/>
</dbReference>
<comment type="caution">
    <text evidence="5">The sequence shown here is derived from an EMBL/GenBank/DDBJ whole genome shotgun (WGS) entry which is preliminary data.</text>
</comment>
<keyword evidence="3" id="KW-0949">S-adenosyl-L-methionine</keyword>
<feature type="domain" description="Methyltransferase small" evidence="4">
    <location>
        <begin position="43"/>
        <end position="147"/>
    </location>
</feature>
<keyword evidence="1" id="KW-0489">Methyltransferase</keyword>
<dbReference type="InParanoid" id="A0A0V0R5N8"/>
<evidence type="ECO:0000313" key="6">
    <source>
        <dbReference type="Proteomes" id="UP000054937"/>
    </source>
</evidence>
<evidence type="ECO:0000256" key="1">
    <source>
        <dbReference type="ARBA" id="ARBA00022603"/>
    </source>
</evidence>
<dbReference type="SUPFAM" id="SSF53335">
    <property type="entry name" value="S-adenosyl-L-methionine-dependent methyltransferases"/>
    <property type="match status" value="1"/>
</dbReference>
<dbReference type="GO" id="GO:0032259">
    <property type="term" value="P:methylation"/>
    <property type="evidence" value="ECO:0007669"/>
    <property type="project" value="UniProtKB-KW"/>
</dbReference>
<dbReference type="OrthoDB" id="284199at2759"/>
<evidence type="ECO:0000259" key="4">
    <source>
        <dbReference type="Pfam" id="PF05175"/>
    </source>
</evidence>
<reference evidence="5 6" key="1">
    <citation type="journal article" date="2015" name="Sci. Rep.">
        <title>Genome of the facultative scuticociliatosis pathogen Pseudocohnilembus persalinus provides insight into its virulence through horizontal gene transfer.</title>
        <authorList>
            <person name="Xiong J."/>
            <person name="Wang G."/>
            <person name="Cheng J."/>
            <person name="Tian M."/>
            <person name="Pan X."/>
            <person name="Warren A."/>
            <person name="Jiang C."/>
            <person name="Yuan D."/>
            <person name="Miao W."/>
        </authorList>
    </citation>
    <scope>NUCLEOTIDE SEQUENCE [LARGE SCALE GENOMIC DNA]</scope>
    <source>
        <strain evidence="5">36N120E</strain>
    </source>
</reference>
<evidence type="ECO:0000313" key="5">
    <source>
        <dbReference type="EMBL" id="KRX09821.1"/>
    </source>
</evidence>
<accession>A0A0V0R5N8</accession>
<dbReference type="PANTHER" id="PTHR45875">
    <property type="entry name" value="METHYLTRANSFERASE N6AMT1"/>
    <property type="match status" value="1"/>
</dbReference>
<dbReference type="InterPro" id="IPR007848">
    <property type="entry name" value="Small_mtfrase_dom"/>
</dbReference>
<dbReference type="Pfam" id="PF05175">
    <property type="entry name" value="MTS"/>
    <property type="match status" value="1"/>
</dbReference>
<dbReference type="Proteomes" id="UP000054937">
    <property type="component" value="Unassembled WGS sequence"/>
</dbReference>
<dbReference type="InterPro" id="IPR029063">
    <property type="entry name" value="SAM-dependent_MTases_sf"/>
</dbReference>
<keyword evidence="2" id="KW-0808">Transferase</keyword>
<evidence type="ECO:0000256" key="3">
    <source>
        <dbReference type="ARBA" id="ARBA00022691"/>
    </source>
</evidence>
<dbReference type="Gene3D" id="3.40.50.150">
    <property type="entry name" value="Vaccinia Virus protein VP39"/>
    <property type="match status" value="1"/>
</dbReference>
<name>A0A0V0R5N8_PSEPJ</name>
<keyword evidence="6" id="KW-1185">Reference proteome</keyword>
<protein>
    <recommendedName>
        <fullName evidence="4">Methyltransferase small domain-containing protein</fullName>
    </recommendedName>
</protein>
<dbReference type="GO" id="GO:0008276">
    <property type="term" value="F:protein methyltransferase activity"/>
    <property type="evidence" value="ECO:0007669"/>
    <property type="project" value="TreeGrafter"/>
</dbReference>
<organism evidence="5 6">
    <name type="scientific">Pseudocohnilembus persalinus</name>
    <name type="common">Ciliate</name>
    <dbReference type="NCBI Taxonomy" id="266149"/>
    <lineage>
        <taxon>Eukaryota</taxon>
        <taxon>Sar</taxon>
        <taxon>Alveolata</taxon>
        <taxon>Ciliophora</taxon>
        <taxon>Intramacronucleata</taxon>
        <taxon>Oligohymenophorea</taxon>
        <taxon>Scuticociliatia</taxon>
        <taxon>Philasterida</taxon>
        <taxon>Pseudocohnilembidae</taxon>
        <taxon>Pseudocohnilembus</taxon>
    </lineage>
</organism>